<feature type="transmembrane region" description="Helical" evidence="1">
    <location>
        <begin position="12"/>
        <end position="33"/>
    </location>
</feature>
<keyword evidence="1" id="KW-1133">Transmembrane helix</keyword>
<keyword evidence="1" id="KW-0472">Membrane</keyword>
<keyword evidence="1" id="KW-0812">Transmembrane</keyword>
<evidence type="ECO:0000313" key="3">
    <source>
        <dbReference type="Proteomes" id="UP001501116"/>
    </source>
</evidence>
<proteinExistence type="predicted"/>
<dbReference type="RefSeq" id="WP_344412813.1">
    <property type="nucleotide sequence ID" value="NZ_BAAANN010000002.1"/>
</dbReference>
<evidence type="ECO:0000256" key="1">
    <source>
        <dbReference type="SAM" id="Phobius"/>
    </source>
</evidence>
<organism evidence="2 3">
    <name type="scientific">Amycolatopsis minnesotensis</name>
    <dbReference type="NCBI Taxonomy" id="337894"/>
    <lineage>
        <taxon>Bacteria</taxon>
        <taxon>Bacillati</taxon>
        <taxon>Actinomycetota</taxon>
        <taxon>Actinomycetes</taxon>
        <taxon>Pseudonocardiales</taxon>
        <taxon>Pseudonocardiaceae</taxon>
        <taxon>Amycolatopsis</taxon>
    </lineage>
</organism>
<accession>A0ABN2Q1E6</accession>
<keyword evidence="3" id="KW-1185">Reference proteome</keyword>
<evidence type="ECO:0008006" key="4">
    <source>
        <dbReference type="Google" id="ProtNLM"/>
    </source>
</evidence>
<name>A0ABN2Q1E6_9PSEU</name>
<sequence length="78" mass="8387">MGNLLTKIRSTEPAAFAEFVRAVLAALVGAGWLTIDDTTINTVVSVVGLLTSFVLTHFVRKNVMPVTDFKAGEHRPSS</sequence>
<dbReference type="Proteomes" id="UP001501116">
    <property type="component" value="Unassembled WGS sequence"/>
</dbReference>
<comment type="caution">
    <text evidence="2">The sequence shown here is derived from an EMBL/GenBank/DDBJ whole genome shotgun (WGS) entry which is preliminary data.</text>
</comment>
<dbReference type="EMBL" id="BAAANN010000002">
    <property type="protein sequence ID" value="GAA1940476.1"/>
    <property type="molecule type" value="Genomic_DNA"/>
</dbReference>
<evidence type="ECO:0000313" key="2">
    <source>
        <dbReference type="EMBL" id="GAA1940476.1"/>
    </source>
</evidence>
<feature type="transmembrane region" description="Helical" evidence="1">
    <location>
        <begin position="39"/>
        <end position="59"/>
    </location>
</feature>
<protein>
    <recommendedName>
        <fullName evidence="4">Holin</fullName>
    </recommendedName>
</protein>
<gene>
    <name evidence="2" type="ORF">GCM10009754_04630</name>
</gene>
<reference evidence="2 3" key="1">
    <citation type="journal article" date="2019" name="Int. J. Syst. Evol. Microbiol.">
        <title>The Global Catalogue of Microorganisms (GCM) 10K type strain sequencing project: providing services to taxonomists for standard genome sequencing and annotation.</title>
        <authorList>
            <consortium name="The Broad Institute Genomics Platform"/>
            <consortium name="The Broad Institute Genome Sequencing Center for Infectious Disease"/>
            <person name="Wu L."/>
            <person name="Ma J."/>
        </authorList>
    </citation>
    <scope>NUCLEOTIDE SEQUENCE [LARGE SCALE GENOMIC DNA]</scope>
    <source>
        <strain evidence="2 3">JCM 14545</strain>
    </source>
</reference>